<dbReference type="Pfam" id="PF13333">
    <property type="entry name" value="rve_2"/>
    <property type="match status" value="1"/>
</dbReference>
<comment type="caution">
    <text evidence="2">The sequence shown here is derived from an EMBL/GenBank/DDBJ whole genome shotgun (WGS) entry which is preliminary data.</text>
</comment>
<keyword evidence="3" id="KW-1185">Reference proteome</keyword>
<evidence type="ECO:0000259" key="1">
    <source>
        <dbReference type="PROSITE" id="PS50994"/>
    </source>
</evidence>
<dbReference type="InterPro" id="IPR001584">
    <property type="entry name" value="Integrase_cat-core"/>
</dbReference>
<organism evidence="2 3">
    <name type="scientific">Paenibacillus gyeongsangnamensis</name>
    <dbReference type="NCBI Taxonomy" id="3388067"/>
    <lineage>
        <taxon>Bacteria</taxon>
        <taxon>Bacillati</taxon>
        <taxon>Bacillota</taxon>
        <taxon>Bacilli</taxon>
        <taxon>Bacillales</taxon>
        <taxon>Paenibacillaceae</taxon>
        <taxon>Paenibacillus</taxon>
    </lineage>
</organism>
<reference evidence="2 3" key="1">
    <citation type="submission" date="2022-12" db="EMBL/GenBank/DDBJ databases">
        <title>Draft genome sequence of Paenibacillus sp. dW9.</title>
        <authorList>
            <person name="Choi E.-W."/>
            <person name="Kim D.-U."/>
        </authorList>
    </citation>
    <scope>NUCLEOTIDE SEQUENCE [LARGE SCALE GENOMIC DNA]</scope>
    <source>
        <strain evidence="3">dW9</strain>
    </source>
</reference>
<gene>
    <name evidence="2" type="ORF">O9H85_13255</name>
</gene>
<protein>
    <submittedName>
        <fullName evidence="2">IS3 family transposase</fullName>
    </submittedName>
</protein>
<dbReference type="EMBL" id="JAQAGZ010000008">
    <property type="protein sequence ID" value="MCZ8513377.1"/>
    <property type="molecule type" value="Genomic_DNA"/>
</dbReference>
<name>A0ABT4Q929_9BACL</name>
<dbReference type="PROSITE" id="PS50994">
    <property type="entry name" value="INTEGRASE"/>
    <property type="match status" value="1"/>
</dbReference>
<dbReference type="InterPro" id="IPR036397">
    <property type="entry name" value="RNaseH_sf"/>
</dbReference>
<dbReference type="Proteomes" id="UP001527882">
    <property type="component" value="Unassembled WGS sequence"/>
</dbReference>
<dbReference type="SUPFAM" id="SSF53098">
    <property type="entry name" value="Ribonuclease H-like"/>
    <property type="match status" value="1"/>
</dbReference>
<accession>A0ABT4Q929</accession>
<dbReference type="PANTHER" id="PTHR46889">
    <property type="entry name" value="TRANSPOSASE INSF FOR INSERTION SEQUENCE IS3B-RELATED"/>
    <property type="match status" value="1"/>
</dbReference>
<sequence length="122" mass="14434">KELVLQALKQAYGRQHPEQGLIHHSDRGSQYASLDYQKQLQIYEMIGSMSRKGNCYDNACIESFHSVLKKELIYLNKYETREEAKKSIFEYIEVFYNNQRIHSSIDYNTPSDYEHMYLIQAA</sequence>
<proteinExistence type="predicted"/>
<dbReference type="Pfam" id="PF00665">
    <property type="entry name" value="rve"/>
    <property type="match status" value="1"/>
</dbReference>
<feature type="non-terminal residue" evidence="2">
    <location>
        <position position="1"/>
    </location>
</feature>
<dbReference type="Gene3D" id="3.30.420.10">
    <property type="entry name" value="Ribonuclease H-like superfamily/Ribonuclease H"/>
    <property type="match status" value="1"/>
</dbReference>
<dbReference type="PANTHER" id="PTHR46889:SF7">
    <property type="entry name" value="TRANSPOSASE FOR INSERTION SEQUENCE ELEMENT IS904"/>
    <property type="match status" value="1"/>
</dbReference>
<dbReference type="RefSeq" id="WP_269881892.1">
    <property type="nucleotide sequence ID" value="NZ_JAQAGZ010000008.1"/>
</dbReference>
<dbReference type="InterPro" id="IPR050900">
    <property type="entry name" value="Transposase_IS3/IS150/IS904"/>
</dbReference>
<feature type="domain" description="Integrase catalytic" evidence="1">
    <location>
        <begin position="1"/>
        <end position="118"/>
    </location>
</feature>
<evidence type="ECO:0000313" key="2">
    <source>
        <dbReference type="EMBL" id="MCZ8513377.1"/>
    </source>
</evidence>
<evidence type="ECO:0000313" key="3">
    <source>
        <dbReference type="Proteomes" id="UP001527882"/>
    </source>
</evidence>
<dbReference type="InterPro" id="IPR012337">
    <property type="entry name" value="RNaseH-like_sf"/>
</dbReference>